<protein>
    <submittedName>
        <fullName evidence="2">Uncharacterized protein</fullName>
    </submittedName>
</protein>
<keyword evidence="1" id="KW-1185">Reference proteome</keyword>
<reference evidence="2" key="1">
    <citation type="submission" date="2025-08" db="UniProtKB">
        <authorList>
            <consortium name="RefSeq"/>
        </authorList>
    </citation>
    <scope>IDENTIFICATION</scope>
</reference>
<name>A0AC58M0Y8_CASCN</name>
<dbReference type="Proteomes" id="UP001732720">
    <property type="component" value="Chromosome 3"/>
</dbReference>
<evidence type="ECO:0000313" key="2">
    <source>
        <dbReference type="RefSeq" id="XP_073923069.1"/>
    </source>
</evidence>
<proteinExistence type="predicted"/>
<gene>
    <name evidence="2" type="primary">LOC141421401</name>
</gene>
<evidence type="ECO:0000313" key="1">
    <source>
        <dbReference type="Proteomes" id="UP001732720"/>
    </source>
</evidence>
<organism evidence="1 2">
    <name type="scientific">Castor canadensis</name>
    <name type="common">American beaver</name>
    <dbReference type="NCBI Taxonomy" id="51338"/>
    <lineage>
        <taxon>Eukaryota</taxon>
        <taxon>Metazoa</taxon>
        <taxon>Chordata</taxon>
        <taxon>Craniata</taxon>
        <taxon>Vertebrata</taxon>
        <taxon>Euteleostomi</taxon>
        <taxon>Mammalia</taxon>
        <taxon>Eutheria</taxon>
        <taxon>Euarchontoglires</taxon>
        <taxon>Glires</taxon>
        <taxon>Rodentia</taxon>
        <taxon>Castorimorpha</taxon>
        <taxon>Castoridae</taxon>
        <taxon>Castor</taxon>
    </lineage>
</organism>
<accession>A0AC58M0Y8</accession>
<dbReference type="RefSeq" id="XP_073923069.1">
    <property type="nucleotide sequence ID" value="XM_074066968.1"/>
</dbReference>
<sequence>MTLLTLRRANANRDTRNKSRALAPAELRESQKGRAKQEQRRQKRRGGRRQSRAPGFDVARLRLAARASARSAQRDHTQPPSPAARPPALRDRRFALSSNSLLSLPRRAPPRKPKDSGQRRDPGAPPPSLGTSAATAARAAAPPAGCPAQAAAPLFISGCLHSVSPSGEPLLRLPPLNSRQSRPPPPLHLAGAARKHRERAQCRWARVDVCADRFSAWQSPSLASDGAWTLLSASGIGAAGQSTLFVGGARKAILESGGGVGRGWGWCLRELQTHTPLPVGPSPPPYLPSSLPLLPILVSPAPLLLFLLFFLSWLCDASLYRVTGLALQWQLMEWGKARQQGWGLRTAGGRAAAAA</sequence>